<accession>A0A316DG45</accession>
<dbReference type="RefSeq" id="WP_109685805.1">
    <property type="nucleotide sequence ID" value="NZ_QGGL01000001.1"/>
</dbReference>
<dbReference type="OrthoDB" id="1647761at2"/>
<dbReference type="AlphaFoldDB" id="A0A316DG45"/>
<reference evidence="2 3" key="1">
    <citation type="submission" date="2018-05" db="EMBL/GenBank/DDBJ databases">
        <title>Genomic Encyclopedia of Type Strains, Phase IV (KMG-IV): sequencing the most valuable type-strain genomes for metagenomic binning, comparative biology and taxonomic classification.</title>
        <authorList>
            <person name="Goeker M."/>
        </authorList>
    </citation>
    <scope>NUCLEOTIDE SEQUENCE [LARGE SCALE GENOMIC DNA]</scope>
    <source>
        <strain evidence="2 3">DSM 18773</strain>
    </source>
</reference>
<sequence length="87" mass="9439">MGEKIIAIQKDQNGDIAEVMTHTGRVISIEQAIEEARAGQFDSITALDKEGNWYINSSTGDGEPESGSNLDSLPSFEQAMHEDNLEG</sequence>
<evidence type="ECO:0000313" key="2">
    <source>
        <dbReference type="EMBL" id="PWK16588.1"/>
    </source>
</evidence>
<comment type="caution">
    <text evidence="2">The sequence shown here is derived from an EMBL/GenBank/DDBJ whole genome shotgun (WGS) entry which is preliminary data.</text>
</comment>
<evidence type="ECO:0000256" key="1">
    <source>
        <dbReference type="SAM" id="MobiDB-lite"/>
    </source>
</evidence>
<dbReference type="Pfam" id="PF13031">
    <property type="entry name" value="DUF3892"/>
    <property type="match status" value="1"/>
</dbReference>
<proteinExistence type="predicted"/>
<organism evidence="2 3">
    <name type="scientific">Tumebacillus permanentifrigoris</name>
    <dbReference type="NCBI Taxonomy" id="378543"/>
    <lineage>
        <taxon>Bacteria</taxon>
        <taxon>Bacillati</taxon>
        <taxon>Bacillota</taxon>
        <taxon>Bacilli</taxon>
        <taxon>Bacillales</taxon>
        <taxon>Alicyclobacillaceae</taxon>
        <taxon>Tumebacillus</taxon>
    </lineage>
</organism>
<feature type="region of interest" description="Disordered" evidence="1">
    <location>
        <begin position="55"/>
        <end position="87"/>
    </location>
</feature>
<evidence type="ECO:0000313" key="3">
    <source>
        <dbReference type="Proteomes" id="UP000245634"/>
    </source>
</evidence>
<protein>
    <submittedName>
        <fullName evidence="2">Uncharacterized protein DUF3892</fullName>
    </submittedName>
</protein>
<feature type="compositionally biased region" description="Polar residues" evidence="1">
    <location>
        <begin position="55"/>
        <end position="72"/>
    </location>
</feature>
<keyword evidence="3" id="KW-1185">Reference proteome</keyword>
<name>A0A316DG45_9BACL</name>
<dbReference type="EMBL" id="QGGL01000001">
    <property type="protein sequence ID" value="PWK16588.1"/>
    <property type="molecule type" value="Genomic_DNA"/>
</dbReference>
<dbReference type="Proteomes" id="UP000245634">
    <property type="component" value="Unassembled WGS sequence"/>
</dbReference>
<gene>
    <name evidence="2" type="ORF">C7459_101454</name>
</gene>
<dbReference type="InterPro" id="IPR024997">
    <property type="entry name" value="DUF3892"/>
</dbReference>